<gene>
    <name evidence="2" type="ORF">GS597_15110</name>
</gene>
<dbReference type="RefSeq" id="WP_161826290.1">
    <property type="nucleotide sequence ID" value="NZ_WVIC01000033.1"/>
</dbReference>
<evidence type="ECO:0000259" key="1">
    <source>
        <dbReference type="PROSITE" id="PS51063"/>
    </source>
</evidence>
<reference evidence="2" key="1">
    <citation type="submission" date="2019-12" db="EMBL/GenBank/DDBJ databases">
        <title>High-Quality draft genome sequences of three cyanobacteria isolated from the limestone walls of the Old Cathedral of Coimbra.</title>
        <authorList>
            <person name="Tiago I."/>
            <person name="Soares F."/>
            <person name="Portugal A."/>
        </authorList>
    </citation>
    <scope>NUCLEOTIDE SEQUENCE [LARGE SCALE GENOMIC DNA]</scope>
    <source>
        <strain evidence="2">C</strain>
    </source>
</reference>
<name>A0A8K1ZZ33_9CYAN</name>
<dbReference type="SUPFAM" id="SSF46785">
    <property type="entry name" value="Winged helix' DNA-binding domain"/>
    <property type="match status" value="1"/>
</dbReference>
<evidence type="ECO:0000313" key="2">
    <source>
        <dbReference type="EMBL" id="NCJ07814.1"/>
    </source>
</evidence>
<dbReference type="GO" id="GO:0006355">
    <property type="term" value="P:regulation of DNA-templated transcription"/>
    <property type="evidence" value="ECO:0007669"/>
    <property type="project" value="InterPro"/>
</dbReference>
<comment type="caution">
    <text evidence="2">The sequence shown here is derived from an EMBL/GenBank/DDBJ whole genome shotgun (WGS) entry which is preliminary data.</text>
</comment>
<accession>A0A8K1ZZ33</accession>
<proteinExistence type="predicted"/>
<dbReference type="SMART" id="SM00419">
    <property type="entry name" value="HTH_CRP"/>
    <property type="match status" value="1"/>
</dbReference>
<dbReference type="InterPro" id="IPR036390">
    <property type="entry name" value="WH_DNA-bd_sf"/>
</dbReference>
<protein>
    <submittedName>
        <fullName evidence="2">Helix-turn-helix domain-containing protein</fullName>
    </submittedName>
</protein>
<dbReference type="AlphaFoldDB" id="A0A8K1ZZ33"/>
<keyword evidence="3" id="KW-1185">Reference proteome</keyword>
<dbReference type="Gene3D" id="1.10.10.10">
    <property type="entry name" value="Winged helix-like DNA-binding domain superfamily/Winged helix DNA-binding domain"/>
    <property type="match status" value="1"/>
</dbReference>
<feature type="domain" description="HTH crp-type" evidence="1">
    <location>
        <begin position="112"/>
        <end position="185"/>
    </location>
</feature>
<dbReference type="Pfam" id="PF13545">
    <property type="entry name" value="HTH_Crp_2"/>
    <property type="match status" value="1"/>
</dbReference>
<dbReference type="EMBL" id="WVIC01000033">
    <property type="protein sequence ID" value="NCJ07814.1"/>
    <property type="molecule type" value="Genomic_DNA"/>
</dbReference>
<dbReference type="GO" id="GO:0003677">
    <property type="term" value="F:DNA binding"/>
    <property type="evidence" value="ECO:0007669"/>
    <property type="project" value="InterPro"/>
</dbReference>
<organism evidence="2 3">
    <name type="scientific">Petrachloros mirabilis ULC683</name>
    <dbReference type="NCBI Taxonomy" id="2781853"/>
    <lineage>
        <taxon>Bacteria</taxon>
        <taxon>Bacillati</taxon>
        <taxon>Cyanobacteriota</taxon>
        <taxon>Cyanophyceae</taxon>
        <taxon>Synechococcales</taxon>
        <taxon>Petrachlorosaceae</taxon>
        <taxon>Petrachloros</taxon>
        <taxon>Petrachloros mirabilis</taxon>
    </lineage>
</organism>
<dbReference type="PROSITE" id="PS51063">
    <property type="entry name" value="HTH_CRP_2"/>
    <property type="match status" value="1"/>
</dbReference>
<evidence type="ECO:0000313" key="3">
    <source>
        <dbReference type="Proteomes" id="UP000607397"/>
    </source>
</evidence>
<dbReference type="Proteomes" id="UP000607397">
    <property type="component" value="Unassembled WGS sequence"/>
</dbReference>
<dbReference type="InterPro" id="IPR012318">
    <property type="entry name" value="HTH_CRP"/>
</dbReference>
<sequence length="212" mass="24001">MSPNALNLLEPTAVKVFGRADQIPGQPGVLWEIQRGIVRTQTWTEAGKVISLGYWGIGEVVGTPLAAIDPYEMFCMTPVMVRGLDQHHAAALPFLYQQVKTQQKLAWIMRQASVAEKLWSLLLWLYEKFGYTVQEGCLIDIRLTHQDLADLADTTRVSVTRLLNQFEAQRLLCRRNKHYVLLTLEPDLLKLRSLAPGKESTIQKILGCDRKS</sequence>
<dbReference type="InterPro" id="IPR036388">
    <property type="entry name" value="WH-like_DNA-bd_sf"/>
</dbReference>